<evidence type="ECO:0000256" key="2">
    <source>
        <dbReference type="SAM" id="Phobius"/>
    </source>
</evidence>
<dbReference type="NCBIfam" id="TIGR03007">
    <property type="entry name" value="pepcterm_ChnLen"/>
    <property type="match status" value="1"/>
</dbReference>
<dbReference type="InterPro" id="IPR014345">
    <property type="entry name" value="XrtA_polysacc_chain"/>
</dbReference>
<dbReference type="InterPro" id="IPR050445">
    <property type="entry name" value="Bact_polysacc_biosynth/exp"/>
</dbReference>
<dbReference type="InterPro" id="IPR032807">
    <property type="entry name" value="GNVR"/>
</dbReference>
<dbReference type="Proteomes" id="UP000323161">
    <property type="component" value="Unassembled WGS sequence"/>
</dbReference>
<name>A0A5B0VM79_9GAMM</name>
<reference evidence="4 5" key="1">
    <citation type="submission" date="2019-08" db="EMBL/GenBank/DDBJ databases">
        <title>Marinobacter ZYF650 sp. nov., a marine bacterium isolated from seawater of the Mariana trench.</title>
        <authorList>
            <person name="Ahmad W."/>
        </authorList>
    </citation>
    <scope>NUCLEOTIDE SEQUENCE [LARGE SCALE GENOMIC DNA]</scope>
    <source>
        <strain evidence="4 5">ZYF650</strain>
    </source>
</reference>
<feature type="transmembrane region" description="Helical" evidence="2">
    <location>
        <begin position="481"/>
        <end position="502"/>
    </location>
</feature>
<feature type="domain" description="Tyrosine-protein kinase G-rich" evidence="3">
    <location>
        <begin position="362"/>
        <end position="433"/>
    </location>
</feature>
<feature type="coiled-coil region" evidence="1">
    <location>
        <begin position="329"/>
        <end position="363"/>
    </location>
</feature>
<keyword evidence="2" id="KW-0812">Transmembrane</keyword>
<dbReference type="Pfam" id="PF13807">
    <property type="entry name" value="GNVR"/>
    <property type="match status" value="1"/>
</dbReference>
<evidence type="ECO:0000313" key="4">
    <source>
        <dbReference type="EMBL" id="KAA1175039.1"/>
    </source>
</evidence>
<sequence>MALPLSQLPVEIIREIRERKWLAYLMFLVISFTILGLGFVWPYKYQSEVVIFVDDSNIIQPLMKGSAVTTEVSDTTTAAREMLLTRKVLALAAEDKDIFSDSAAVTQNVIEQRISALRSGLFVKRRGGNYFTIGYESTSQAEAFRVAQKLAQLFIAESSERKRTESRGAYDFIDSQVKSYERQLAEVERRLQVFLSGNVDGTESEANARMATLRGQIELAQLEREQQVTKAQSLNQQLNEISPTIRREQTADQFSDRISSLEEQLDSLRLRYLDTYPDIVILREQIAELKRQRARALADGEAVTVISDDVDNPLFRELRASLAKTRTDIQTIDTRINSLTRLLAQQEARMERIQENKTEYSELTRDMEVNRQIYDDLLKRRERARVSMHLDVEGQGLNYRINEAAQYPSSPTGPKFPMFALSGLILGILAPFGAAAGLLQIDPRVRAKEQLEEDIGLPVLIEIPEVRTPFEKRRDRRLTNMVVFCSVITAVVYIVIGVARGVGYF</sequence>
<protein>
    <submittedName>
        <fullName evidence="4">Lipopolysaccharide biosynthesis protein</fullName>
    </submittedName>
</protein>
<feature type="transmembrane region" description="Helical" evidence="2">
    <location>
        <begin position="21"/>
        <end position="43"/>
    </location>
</feature>
<proteinExistence type="predicted"/>
<keyword evidence="2" id="KW-1133">Transmembrane helix</keyword>
<keyword evidence="2" id="KW-0472">Membrane</keyword>
<dbReference type="GO" id="GO:0004713">
    <property type="term" value="F:protein tyrosine kinase activity"/>
    <property type="evidence" value="ECO:0007669"/>
    <property type="project" value="TreeGrafter"/>
</dbReference>
<keyword evidence="1" id="KW-0175">Coiled coil</keyword>
<gene>
    <name evidence="4" type="ORF">FWJ25_06620</name>
</gene>
<evidence type="ECO:0000256" key="1">
    <source>
        <dbReference type="SAM" id="Coils"/>
    </source>
</evidence>
<evidence type="ECO:0000259" key="3">
    <source>
        <dbReference type="Pfam" id="PF13807"/>
    </source>
</evidence>
<feature type="coiled-coil region" evidence="1">
    <location>
        <begin position="217"/>
        <end position="299"/>
    </location>
</feature>
<dbReference type="AlphaFoldDB" id="A0A5B0VM79"/>
<feature type="transmembrane region" description="Helical" evidence="2">
    <location>
        <begin position="416"/>
        <end position="439"/>
    </location>
</feature>
<organism evidence="4 5">
    <name type="scientific">Marinobacter salinexigens</name>
    <dbReference type="NCBI Taxonomy" id="2919747"/>
    <lineage>
        <taxon>Bacteria</taxon>
        <taxon>Pseudomonadati</taxon>
        <taxon>Pseudomonadota</taxon>
        <taxon>Gammaproteobacteria</taxon>
        <taxon>Pseudomonadales</taxon>
        <taxon>Marinobacteraceae</taxon>
        <taxon>Marinobacter</taxon>
    </lineage>
</organism>
<dbReference type="GO" id="GO:0005886">
    <property type="term" value="C:plasma membrane"/>
    <property type="evidence" value="ECO:0007669"/>
    <property type="project" value="TreeGrafter"/>
</dbReference>
<evidence type="ECO:0000313" key="5">
    <source>
        <dbReference type="Proteomes" id="UP000323161"/>
    </source>
</evidence>
<dbReference type="PANTHER" id="PTHR32309">
    <property type="entry name" value="TYROSINE-PROTEIN KINASE"/>
    <property type="match status" value="1"/>
</dbReference>
<dbReference type="PANTHER" id="PTHR32309:SF13">
    <property type="entry name" value="FERRIC ENTEROBACTIN TRANSPORT PROTEIN FEPE"/>
    <property type="match status" value="1"/>
</dbReference>
<accession>A0A5B0VM79</accession>
<dbReference type="RefSeq" id="WP_149599460.1">
    <property type="nucleotide sequence ID" value="NZ_VTUU01000002.1"/>
</dbReference>
<dbReference type="EMBL" id="VTUU01000002">
    <property type="protein sequence ID" value="KAA1175039.1"/>
    <property type="molecule type" value="Genomic_DNA"/>
</dbReference>
<comment type="caution">
    <text evidence="4">The sequence shown here is derived from an EMBL/GenBank/DDBJ whole genome shotgun (WGS) entry which is preliminary data.</text>
</comment>
<keyword evidence="5" id="KW-1185">Reference proteome</keyword>